<accession>A0ACC0UJD3</accession>
<dbReference type="EMBL" id="JAGFNK010000016">
    <property type="protein sequence ID" value="KAI9511834.1"/>
    <property type="molecule type" value="Genomic_DNA"/>
</dbReference>
<gene>
    <name evidence="1" type="ORF">F5148DRAFT_1146558</name>
</gene>
<sequence>MWKGQGSSVRVDAIVMLLVLTLSDVAIGRITLDGKGRKAGLSPPPPRSIRAGAPSESRHRQDCDCLSRRSLWQEGDGLCSGSRHVTPIKAAKDLCTHAQAAADAATPLTGAQADGQLLISGFNAVFGTASVTPIDNIGKPVVGPNPASTPVNPTL</sequence>
<evidence type="ECO:0000313" key="1">
    <source>
        <dbReference type="EMBL" id="KAI9511834.1"/>
    </source>
</evidence>
<proteinExistence type="predicted"/>
<organism evidence="1 2">
    <name type="scientific">Russula earlei</name>
    <dbReference type="NCBI Taxonomy" id="71964"/>
    <lineage>
        <taxon>Eukaryota</taxon>
        <taxon>Fungi</taxon>
        <taxon>Dikarya</taxon>
        <taxon>Basidiomycota</taxon>
        <taxon>Agaricomycotina</taxon>
        <taxon>Agaricomycetes</taxon>
        <taxon>Russulales</taxon>
        <taxon>Russulaceae</taxon>
        <taxon>Russula</taxon>
    </lineage>
</organism>
<comment type="caution">
    <text evidence="1">The sequence shown here is derived from an EMBL/GenBank/DDBJ whole genome shotgun (WGS) entry which is preliminary data.</text>
</comment>
<keyword evidence="2" id="KW-1185">Reference proteome</keyword>
<dbReference type="Proteomes" id="UP001207468">
    <property type="component" value="Unassembled WGS sequence"/>
</dbReference>
<name>A0ACC0UJD3_9AGAM</name>
<evidence type="ECO:0000313" key="2">
    <source>
        <dbReference type="Proteomes" id="UP001207468"/>
    </source>
</evidence>
<protein>
    <submittedName>
        <fullName evidence="1">Uncharacterized protein</fullName>
    </submittedName>
</protein>
<reference evidence="1" key="1">
    <citation type="submission" date="2021-03" db="EMBL/GenBank/DDBJ databases">
        <title>Evolutionary priming and transition to the ectomycorrhizal habit in an iconic lineage of mushroom-forming fungi: is preadaptation a requirement?</title>
        <authorList>
            <consortium name="DOE Joint Genome Institute"/>
            <person name="Looney B.P."/>
            <person name="Miyauchi S."/>
            <person name="Morin E."/>
            <person name="Drula E."/>
            <person name="Courty P.E."/>
            <person name="Chicoki N."/>
            <person name="Fauchery L."/>
            <person name="Kohler A."/>
            <person name="Kuo A."/>
            <person name="LaButti K."/>
            <person name="Pangilinan J."/>
            <person name="Lipzen A."/>
            <person name="Riley R."/>
            <person name="Andreopoulos W."/>
            <person name="He G."/>
            <person name="Johnson J."/>
            <person name="Barry K.W."/>
            <person name="Grigoriev I.V."/>
            <person name="Nagy L."/>
            <person name="Hibbett D."/>
            <person name="Henrissat B."/>
            <person name="Matheny P.B."/>
            <person name="Labbe J."/>
            <person name="Martin A.F."/>
        </authorList>
    </citation>
    <scope>NUCLEOTIDE SEQUENCE</scope>
    <source>
        <strain evidence="1">BPL698</strain>
    </source>
</reference>